<evidence type="ECO:0000256" key="1">
    <source>
        <dbReference type="SAM" id="Phobius"/>
    </source>
</evidence>
<dbReference type="AlphaFoldDB" id="C0E9H8"/>
<sequence>MKYCKVSRKKILVEELAALLLWFVISIFPFIYIDTFSFWWWAVLLPPLVLYLGAALFYIPAAYRNTCYLINTSKVIYQRGVIIRRQQIMARKRIVYVTLMRTPLTPLFHTADVIVRATGATIVIKYLDLNRAKEIVRFLAPGNEL</sequence>
<dbReference type="STRING" id="537013.CLOSTMETH_00477"/>
<protein>
    <recommendedName>
        <fullName evidence="2">YdbS-like PH domain-containing protein</fullName>
    </recommendedName>
</protein>
<evidence type="ECO:0000313" key="4">
    <source>
        <dbReference type="Proteomes" id="UP000003340"/>
    </source>
</evidence>
<evidence type="ECO:0000313" key="3">
    <source>
        <dbReference type="EMBL" id="EEG31888.1"/>
    </source>
</evidence>
<dbReference type="Pfam" id="PF03703">
    <property type="entry name" value="bPH_2"/>
    <property type="match status" value="1"/>
</dbReference>
<keyword evidence="4" id="KW-1185">Reference proteome</keyword>
<keyword evidence="1" id="KW-1133">Transmembrane helix</keyword>
<gene>
    <name evidence="3" type="ORF">CLOSTMETH_00477</name>
</gene>
<dbReference type="Proteomes" id="UP000003340">
    <property type="component" value="Unassembled WGS sequence"/>
</dbReference>
<organism evidence="3 4">
    <name type="scientific">[Clostridium] methylpentosum DSM 5476</name>
    <dbReference type="NCBI Taxonomy" id="537013"/>
    <lineage>
        <taxon>Bacteria</taxon>
        <taxon>Bacillati</taxon>
        <taxon>Bacillota</taxon>
        <taxon>Clostridia</taxon>
        <taxon>Eubacteriales</taxon>
        <taxon>Oscillospiraceae</taxon>
        <taxon>Oscillospiraceae incertae sedis</taxon>
    </lineage>
</organism>
<reference evidence="3 4" key="2">
    <citation type="submission" date="2009-02" db="EMBL/GenBank/DDBJ databases">
        <title>Draft genome sequence of Clostridium methylpentosum (DSM 5476).</title>
        <authorList>
            <person name="Sudarsanam P."/>
            <person name="Ley R."/>
            <person name="Guruge J."/>
            <person name="Turnbaugh P.J."/>
            <person name="Mahowald M."/>
            <person name="Liep D."/>
            <person name="Gordon J."/>
        </authorList>
    </citation>
    <scope>NUCLEOTIDE SEQUENCE [LARGE SCALE GENOMIC DNA]</scope>
    <source>
        <strain evidence="3 4">DSM 5476</strain>
    </source>
</reference>
<feature type="domain" description="YdbS-like PH" evidence="2">
    <location>
        <begin position="63"/>
        <end position="138"/>
    </location>
</feature>
<keyword evidence="1" id="KW-0472">Membrane</keyword>
<name>C0E9H8_9FIRM</name>
<proteinExistence type="predicted"/>
<accession>C0E9H8</accession>
<dbReference type="EMBL" id="ACEC01000020">
    <property type="protein sequence ID" value="EEG31888.1"/>
    <property type="molecule type" value="Genomic_DNA"/>
</dbReference>
<keyword evidence="1" id="KW-0812">Transmembrane</keyword>
<dbReference type="InterPro" id="IPR005182">
    <property type="entry name" value="YdbS-like_PH"/>
</dbReference>
<comment type="caution">
    <text evidence="3">The sequence shown here is derived from an EMBL/GenBank/DDBJ whole genome shotgun (WGS) entry which is preliminary data.</text>
</comment>
<evidence type="ECO:0000259" key="2">
    <source>
        <dbReference type="Pfam" id="PF03703"/>
    </source>
</evidence>
<feature type="transmembrane region" description="Helical" evidence="1">
    <location>
        <begin position="12"/>
        <end position="32"/>
    </location>
</feature>
<dbReference type="HOGENOM" id="CLU_1783507_0_0_9"/>
<feature type="transmembrane region" description="Helical" evidence="1">
    <location>
        <begin position="38"/>
        <end position="59"/>
    </location>
</feature>
<reference evidence="3 4" key="1">
    <citation type="submission" date="2009-01" db="EMBL/GenBank/DDBJ databases">
        <authorList>
            <person name="Fulton L."/>
            <person name="Clifton S."/>
            <person name="Fulton B."/>
            <person name="Xu J."/>
            <person name="Minx P."/>
            <person name="Pepin K.H."/>
            <person name="Johnson M."/>
            <person name="Bhonagiri V."/>
            <person name="Nash W.E."/>
            <person name="Mardis E.R."/>
            <person name="Wilson R.K."/>
        </authorList>
    </citation>
    <scope>NUCLEOTIDE SEQUENCE [LARGE SCALE GENOMIC DNA]</scope>
    <source>
        <strain evidence="3 4">DSM 5476</strain>
    </source>
</reference>